<evidence type="ECO:0000256" key="8">
    <source>
        <dbReference type="ARBA" id="ARBA00023326"/>
    </source>
</evidence>
<evidence type="ECO:0000256" key="9">
    <source>
        <dbReference type="SAM" id="MobiDB-lite"/>
    </source>
</evidence>
<dbReference type="Pfam" id="PF17652">
    <property type="entry name" value="Glyco_hydro81C"/>
    <property type="match status" value="1"/>
</dbReference>
<feature type="domain" description="Glycosyl hydrolase family 81 N-terminal" evidence="10">
    <location>
        <begin position="34"/>
        <end position="335"/>
    </location>
</feature>
<reference evidence="12" key="2">
    <citation type="submission" date="2021-01" db="EMBL/GenBank/DDBJ databases">
        <authorList>
            <person name="Schikora-Tamarit M.A."/>
        </authorList>
    </citation>
    <scope>NUCLEOTIDE SEQUENCE</scope>
    <source>
        <strain evidence="12">CBS6075</strain>
    </source>
</reference>
<keyword evidence="5" id="KW-0119">Carbohydrate metabolism</keyword>
<evidence type="ECO:0000256" key="7">
    <source>
        <dbReference type="ARBA" id="ARBA00023316"/>
    </source>
</evidence>
<evidence type="ECO:0000256" key="4">
    <source>
        <dbReference type="ARBA" id="ARBA00022801"/>
    </source>
</evidence>
<organism evidence="12 13">
    <name type="scientific">Ogataea philodendri</name>
    <dbReference type="NCBI Taxonomy" id="1378263"/>
    <lineage>
        <taxon>Eukaryota</taxon>
        <taxon>Fungi</taxon>
        <taxon>Dikarya</taxon>
        <taxon>Ascomycota</taxon>
        <taxon>Saccharomycotina</taxon>
        <taxon>Pichiomycetes</taxon>
        <taxon>Pichiales</taxon>
        <taxon>Pichiaceae</taxon>
        <taxon>Ogataea</taxon>
    </lineage>
</organism>
<reference evidence="12" key="1">
    <citation type="journal article" date="2021" name="Open Biol.">
        <title>Shared evolutionary footprints suggest mitochondrial oxidative damage underlies multiple complex I losses in fungi.</title>
        <authorList>
            <person name="Schikora-Tamarit M.A."/>
            <person name="Marcet-Houben M."/>
            <person name="Nosek J."/>
            <person name="Gabaldon T."/>
        </authorList>
    </citation>
    <scope>NUCLEOTIDE SEQUENCE</scope>
    <source>
        <strain evidence="12">CBS6075</strain>
    </source>
</reference>
<dbReference type="Gene3D" id="1.10.287.1170">
    <property type="entry name" value="glycoside hydrolase family 81 endo-[beta] glucanase"/>
    <property type="match status" value="1"/>
</dbReference>
<dbReference type="InterPro" id="IPR040451">
    <property type="entry name" value="GH81_N"/>
</dbReference>
<dbReference type="EC" id="3.2.1.39" evidence="3"/>
<comment type="similarity">
    <text evidence="2">Belongs to the glycosyl hydrolase 81 family.</text>
</comment>
<dbReference type="GO" id="GO:0000272">
    <property type="term" value="P:polysaccharide catabolic process"/>
    <property type="evidence" value="ECO:0007669"/>
    <property type="project" value="UniProtKB-KW"/>
</dbReference>
<dbReference type="PANTHER" id="PTHR31983:SF0">
    <property type="entry name" value="GLUCAN ENDO-1,3-BETA-D-GLUCOSIDASE 2"/>
    <property type="match status" value="1"/>
</dbReference>
<name>A0A9P8P1I9_9ASCO</name>
<protein>
    <recommendedName>
        <fullName evidence="3">glucan endo-1,3-beta-D-glucosidase</fullName>
        <ecNumber evidence="3">3.2.1.39</ecNumber>
    </recommendedName>
</protein>
<dbReference type="InterPro" id="IPR005200">
    <property type="entry name" value="Endo-beta-glucanase"/>
</dbReference>
<evidence type="ECO:0000256" key="3">
    <source>
        <dbReference type="ARBA" id="ARBA00012780"/>
    </source>
</evidence>
<accession>A0A9P8P1I9</accession>
<dbReference type="GO" id="GO:0009986">
    <property type="term" value="C:cell surface"/>
    <property type="evidence" value="ECO:0007669"/>
    <property type="project" value="TreeGrafter"/>
</dbReference>
<feature type="region of interest" description="Disordered" evidence="9">
    <location>
        <begin position="1"/>
        <end position="36"/>
    </location>
</feature>
<sequence length="705" mass="78878">MAPAIPPRDYQTNSGDLFGPIATDAPAVPQGSTHPVPLPRFYKQDKPIQTNNFYGNFLVEEQTLPVWTHPYSVWYSKDPDFVGLGISHTANSQKVFGEDPNSNPVKYFFNPVGICSLLLSAQQFQQGHELLVGECERFSCGLKFNSAGGSMSTKVVQGMGFVTGVYENLAPLIKSKVGIQNLEQRQFSNMRKYVATLFDQNRWVIYSTGDLQLRDQNTIVGNSAGLVQIAKLGGDEQPYDAAAGAYVVNMTLSGSVNETTKYCFNYELAGTSSSGKTIQWALPHQYEAFDQQTASEHVNMVLDSTCKGQMRAFLTRQFVVVEQLPPKEIQFAPWSQLHGSTSYSAEKLDRIRQIANEEIASFDVVNASNTDSMYTAGKILDKGAYMLYVAAFILRDEQLAKTQLDKMKQAFGRFISNQQQAPLVYETKWKGIVSTGGLQDGNFYVDFGNCFYNDHHFHYGYHIHAAALVALADKTYGDGSFLQGSKKWIESLIRDVANPSTRDPYFPVLRSFDFFNGHSFANGLFAHGDGKDEESSSEDYHCYYGIKLWGIVTGNAQLENLASLILAVEKRAMNMYMLYRSDNTVIPPNFKANKVSGILFENKIDHATYFGMNKEYIHGIHMLPITPISSFIRNPQFVQEEWNEQLGSVVANLDDGWKGILMLNLALFDPKSSYEFFSNPNFQYKWLDNGMSRVWATAFSAGIGG</sequence>
<proteinExistence type="inferred from homology"/>
<dbReference type="Gene3D" id="2.70.98.30">
    <property type="entry name" value="Golgi alpha-mannosidase II, domain 4"/>
    <property type="match status" value="1"/>
</dbReference>
<evidence type="ECO:0000256" key="1">
    <source>
        <dbReference type="ARBA" id="ARBA00000382"/>
    </source>
</evidence>
<dbReference type="Gene3D" id="1.20.5.420">
    <property type="entry name" value="Immunoglobulin FC, subunit C"/>
    <property type="match status" value="1"/>
</dbReference>
<dbReference type="Proteomes" id="UP000769157">
    <property type="component" value="Unassembled WGS sequence"/>
</dbReference>
<evidence type="ECO:0000256" key="5">
    <source>
        <dbReference type="ARBA" id="ARBA00023277"/>
    </source>
</evidence>
<evidence type="ECO:0000256" key="6">
    <source>
        <dbReference type="ARBA" id="ARBA00023295"/>
    </source>
</evidence>
<keyword evidence="13" id="KW-1185">Reference proteome</keyword>
<dbReference type="GO" id="GO:0071555">
    <property type="term" value="P:cell wall organization"/>
    <property type="evidence" value="ECO:0007669"/>
    <property type="project" value="UniProtKB-KW"/>
</dbReference>
<dbReference type="GO" id="GO:0052861">
    <property type="term" value="F:endo-1,3(4)-beta-glucanase activity"/>
    <property type="evidence" value="ECO:0007669"/>
    <property type="project" value="InterPro"/>
</dbReference>
<comment type="catalytic activity">
    <reaction evidence="1">
        <text>Hydrolysis of (1-&gt;3)-beta-D-glucosidic linkages in (1-&gt;3)-beta-D-glucans.</text>
        <dbReference type="EC" id="3.2.1.39"/>
    </reaction>
</comment>
<dbReference type="PANTHER" id="PTHR31983">
    <property type="entry name" value="ENDO-1,3(4)-BETA-GLUCANASE 1"/>
    <property type="match status" value="1"/>
</dbReference>
<dbReference type="EMBL" id="JAEUBE010000366">
    <property type="protein sequence ID" value="KAH3663823.1"/>
    <property type="molecule type" value="Genomic_DNA"/>
</dbReference>
<dbReference type="AlphaFoldDB" id="A0A9P8P1I9"/>
<dbReference type="PROSITE" id="PS52008">
    <property type="entry name" value="GH81"/>
    <property type="match status" value="1"/>
</dbReference>
<keyword evidence="7" id="KW-0961">Cell wall biogenesis/degradation</keyword>
<dbReference type="FunFam" id="1.20.5.420:FF:000008">
    <property type="entry name" value="Endo-1,3-beta-glucanase Engl1"/>
    <property type="match status" value="1"/>
</dbReference>
<feature type="domain" description="Glycosyl hydrolase family 81 C-terminal" evidence="11">
    <location>
        <begin position="343"/>
        <end position="696"/>
    </location>
</feature>
<dbReference type="Pfam" id="PF03639">
    <property type="entry name" value="Glyco_hydro_81"/>
    <property type="match status" value="1"/>
</dbReference>
<evidence type="ECO:0000313" key="13">
    <source>
        <dbReference type="Proteomes" id="UP000769157"/>
    </source>
</evidence>
<evidence type="ECO:0000259" key="10">
    <source>
        <dbReference type="Pfam" id="PF03639"/>
    </source>
</evidence>
<evidence type="ECO:0000259" key="11">
    <source>
        <dbReference type="Pfam" id="PF17652"/>
    </source>
</evidence>
<gene>
    <name evidence="12" type="ORF">OGAPHI_005226</name>
</gene>
<evidence type="ECO:0000313" key="12">
    <source>
        <dbReference type="EMBL" id="KAH3663823.1"/>
    </source>
</evidence>
<evidence type="ECO:0000256" key="2">
    <source>
        <dbReference type="ARBA" id="ARBA00010730"/>
    </source>
</evidence>
<keyword evidence="6" id="KW-0326">Glycosidase</keyword>
<dbReference type="GO" id="GO:0042973">
    <property type="term" value="F:glucan endo-1,3-beta-D-glucosidase activity"/>
    <property type="evidence" value="ECO:0007669"/>
    <property type="project" value="UniProtKB-EC"/>
</dbReference>
<dbReference type="RefSeq" id="XP_046060159.1">
    <property type="nucleotide sequence ID" value="XM_046206388.1"/>
</dbReference>
<comment type="caution">
    <text evidence="12">The sequence shown here is derived from an EMBL/GenBank/DDBJ whole genome shotgun (WGS) entry which is preliminary data.</text>
</comment>
<keyword evidence="4" id="KW-0378">Hydrolase</keyword>
<dbReference type="OrthoDB" id="4473401at2759"/>
<dbReference type="GeneID" id="70237190"/>
<keyword evidence="8" id="KW-0624">Polysaccharide degradation</keyword>
<dbReference type="InterPro" id="IPR040720">
    <property type="entry name" value="GH81_C"/>
</dbReference>